<keyword evidence="3 5" id="KW-0777">Teichoic acid biosynthesis</keyword>
<comment type="function">
    <text evidence="5">Catalyzes the conversion of GlcNAc-PP-undecaprenol into ManNAc-GlcNAc-PP-undecaprenol, the first committed lipid intermediate in the de novo synthesis of teichoic acid.</text>
</comment>
<dbReference type="InterPro" id="IPR034714">
    <property type="entry name" value="TagA_TarA"/>
</dbReference>
<dbReference type="GO" id="GO:0019350">
    <property type="term" value="P:teichoic acid biosynthetic process"/>
    <property type="evidence" value="ECO:0007669"/>
    <property type="project" value="UniProtKB-UniRule"/>
</dbReference>
<dbReference type="PANTHER" id="PTHR34136">
    <property type="match status" value="1"/>
</dbReference>
<dbReference type="GO" id="GO:0071555">
    <property type="term" value="P:cell wall organization"/>
    <property type="evidence" value="ECO:0007669"/>
    <property type="project" value="UniProtKB-KW"/>
</dbReference>
<evidence type="ECO:0000256" key="5">
    <source>
        <dbReference type="HAMAP-Rule" id="MF_02070"/>
    </source>
</evidence>
<dbReference type="STRING" id="306541.SAMN05421668_12739"/>
<dbReference type="OrthoDB" id="9771846at2"/>
<evidence type="ECO:0000313" key="7">
    <source>
        <dbReference type="Proteomes" id="UP000199139"/>
    </source>
</evidence>
<dbReference type="GO" id="GO:0047244">
    <property type="term" value="F:N-acetylglucosaminyldiphosphoundecaprenol N-acetyl-beta-D-mannosaminyltransferase activity"/>
    <property type="evidence" value="ECO:0007669"/>
    <property type="project" value="UniProtKB-UniRule"/>
</dbReference>
<protein>
    <recommendedName>
        <fullName evidence="5">N-acetylglucosaminyldiphosphoundecaprenol N-acetyl-beta-D-mannosaminyltransferase</fullName>
        <ecNumber evidence="5">2.4.1.187</ecNumber>
    </recommendedName>
    <alternativeName>
        <fullName evidence="5">N-acetylmannosaminyltransferase</fullName>
    </alternativeName>
    <alternativeName>
        <fullName evidence="5">UDP-N-acetylmannosamine transferase</fullName>
    </alternativeName>
    <alternativeName>
        <fullName evidence="5">UDP-N-acetylmannosamine:N-acetylglucosaminyl pyrophosphorylundecaprenol N-acetylmannosaminyltransferase</fullName>
    </alternativeName>
</protein>
<name>A0A1I6UJJ2_9BACI</name>
<dbReference type="AlphaFoldDB" id="A0A1I6UJJ2"/>
<comment type="similarity">
    <text evidence="5">Belongs to the glycosyltransferase 26 family. TagA/TarA subfamily.</text>
</comment>
<comment type="catalytic activity">
    <reaction evidence="5">
        <text>UDP-N-acetyl-alpha-D-mannosamine + N-acetyl-alpha-D-glucosaminyl-di-trans,octa-cis-undecaprenyl diphosphate = N-acetyl-beta-D-mannosaminyl-(1-&gt;4)-N-acetyl-alpha-D-glucosaminyl di-trans,octa-cis-undecaprenyl diphosphate + UDP + H(+)</text>
        <dbReference type="Rhea" id="RHEA:16053"/>
        <dbReference type="ChEBI" id="CHEBI:15378"/>
        <dbReference type="ChEBI" id="CHEBI:58223"/>
        <dbReference type="ChEBI" id="CHEBI:62959"/>
        <dbReference type="ChEBI" id="CHEBI:68623"/>
        <dbReference type="ChEBI" id="CHEBI:132210"/>
        <dbReference type="EC" id="2.4.1.187"/>
    </reaction>
</comment>
<dbReference type="Pfam" id="PF03808">
    <property type="entry name" value="Glyco_tran_WecG"/>
    <property type="match status" value="1"/>
</dbReference>
<dbReference type="EC" id="2.4.1.187" evidence="5"/>
<accession>A0A1I6UJJ2</accession>
<evidence type="ECO:0000256" key="1">
    <source>
        <dbReference type="ARBA" id="ARBA00022676"/>
    </source>
</evidence>
<reference evidence="6 7" key="1">
    <citation type="submission" date="2016-10" db="EMBL/GenBank/DDBJ databases">
        <authorList>
            <person name="de Groot N.N."/>
        </authorList>
    </citation>
    <scope>NUCLEOTIDE SEQUENCE [LARGE SCALE GENOMIC DNA]</scope>
    <source>
        <strain evidence="6 7">DSM 17074</strain>
    </source>
</reference>
<evidence type="ECO:0000256" key="2">
    <source>
        <dbReference type="ARBA" id="ARBA00022679"/>
    </source>
</evidence>
<comment type="pathway">
    <text evidence="5">Cell wall biogenesis; teichoic acid biosynthesis.</text>
</comment>
<keyword evidence="2 5" id="KW-0808">Transferase</keyword>
<dbReference type="HAMAP" id="MF_02070">
    <property type="entry name" value="TagA_TarA"/>
    <property type="match status" value="1"/>
</dbReference>
<organism evidence="6 7">
    <name type="scientific">Halolactibacillus miurensis</name>
    <dbReference type="NCBI Taxonomy" id="306541"/>
    <lineage>
        <taxon>Bacteria</taxon>
        <taxon>Bacillati</taxon>
        <taxon>Bacillota</taxon>
        <taxon>Bacilli</taxon>
        <taxon>Bacillales</taxon>
        <taxon>Bacillaceae</taxon>
        <taxon>Halolactibacillus</taxon>
    </lineage>
</organism>
<sequence>MNDKIIRILDVPFNNITKKECVNEIVFKANEEEKYFIVTANPEILMIAYDDIKYKHTIQQADCILPDGIGIVMAAKLNKEPMSERVAGFDLMTDLLRVANSNRMSCFFFGADQAVNQSLIKNIESRYPGIIISGFQHGYLNEAEERILINEINEKQPDFIFVALGAPKQEFWISKNLHLFKKGIFIGVGGSFDVLSGKVKRAPQLWIKYHLEWLYRIITDLKRLRRLPKILRFVFLIIKEKSLN</sequence>
<evidence type="ECO:0000313" key="6">
    <source>
        <dbReference type="EMBL" id="SFT01593.1"/>
    </source>
</evidence>
<evidence type="ECO:0000256" key="4">
    <source>
        <dbReference type="ARBA" id="ARBA00023316"/>
    </source>
</evidence>
<dbReference type="RefSeq" id="WP_089855337.1">
    <property type="nucleotide sequence ID" value="NZ_BJWJ01000028.1"/>
</dbReference>
<keyword evidence="1 5" id="KW-0328">Glycosyltransferase</keyword>
<dbReference type="InterPro" id="IPR004629">
    <property type="entry name" value="WecG_TagA_CpsF"/>
</dbReference>
<proteinExistence type="inferred from homology"/>
<dbReference type="CDD" id="cd06533">
    <property type="entry name" value="Glyco_transf_WecG_TagA"/>
    <property type="match status" value="1"/>
</dbReference>
<dbReference type="EMBL" id="FPAI01000027">
    <property type="protein sequence ID" value="SFT01593.1"/>
    <property type="molecule type" value="Genomic_DNA"/>
</dbReference>
<evidence type="ECO:0000256" key="3">
    <source>
        <dbReference type="ARBA" id="ARBA00022944"/>
    </source>
</evidence>
<keyword evidence="4 5" id="KW-0961">Cell wall biogenesis/degradation</keyword>
<dbReference type="PANTHER" id="PTHR34136:SF1">
    <property type="entry name" value="UDP-N-ACETYL-D-MANNOSAMINURONIC ACID TRANSFERASE"/>
    <property type="match status" value="1"/>
</dbReference>
<dbReference type="NCBIfam" id="TIGR00696">
    <property type="entry name" value="wecG_tagA_cpsF"/>
    <property type="match status" value="1"/>
</dbReference>
<dbReference type="Proteomes" id="UP000199139">
    <property type="component" value="Unassembled WGS sequence"/>
</dbReference>
<gene>
    <name evidence="6" type="ORF">SAMN05421668_12739</name>
</gene>
<dbReference type="UniPathway" id="UPA00632"/>